<dbReference type="PANTHER" id="PTHR24193">
    <property type="entry name" value="ANKYRIN REPEAT PROTEIN"/>
    <property type="match status" value="1"/>
</dbReference>
<gene>
    <name evidence="5" type="ORF">NP493_173g03035</name>
</gene>
<evidence type="ECO:0000256" key="1">
    <source>
        <dbReference type="ARBA" id="ARBA00022737"/>
    </source>
</evidence>
<accession>A0AAD9P2W1</accession>
<dbReference type="InterPro" id="IPR036770">
    <property type="entry name" value="Ankyrin_rpt-contain_sf"/>
</dbReference>
<name>A0AAD9P2W1_RIDPI</name>
<keyword evidence="1" id="KW-0677">Repeat</keyword>
<dbReference type="InterPro" id="IPR050663">
    <property type="entry name" value="Ankyrin-SOCS_Box"/>
</dbReference>
<dbReference type="PROSITE" id="PS50297">
    <property type="entry name" value="ANK_REP_REGION"/>
    <property type="match status" value="2"/>
</dbReference>
<dbReference type="EMBL" id="JAODUO010000176">
    <property type="protein sequence ID" value="KAK2187169.1"/>
    <property type="molecule type" value="Genomic_DNA"/>
</dbReference>
<dbReference type="SMART" id="SM00248">
    <property type="entry name" value="ANK"/>
    <property type="match status" value="3"/>
</dbReference>
<reference evidence="5" key="1">
    <citation type="journal article" date="2023" name="Mol. Biol. Evol.">
        <title>Third-Generation Sequencing Reveals the Adaptive Role of the Epigenome in Three Deep-Sea Polychaetes.</title>
        <authorList>
            <person name="Perez M."/>
            <person name="Aroh O."/>
            <person name="Sun Y."/>
            <person name="Lan Y."/>
            <person name="Juniper S.K."/>
            <person name="Young C.R."/>
            <person name="Angers B."/>
            <person name="Qian P.Y."/>
        </authorList>
    </citation>
    <scope>NUCLEOTIDE SEQUENCE</scope>
    <source>
        <strain evidence="5">R07B-5</strain>
    </source>
</reference>
<keyword evidence="2 3" id="KW-0040">ANK repeat</keyword>
<sequence length="180" mass="19593">MRLLLDGPCSSDVLNAQEDGTGTALFWASVRGYSELVELLLALGAHVGATTRWGATSLHGASDNGHVTVVRKLLHWGADVNAQTQGKDTPCHLAAYRGHTELVGELLAAGANPWLKNCRSLDVVDEAKVNKQTAVHLFLRRFMADQLSVEESTSRQTVYESRPSRTSKLNTSSSTRQNCF</sequence>
<evidence type="ECO:0000256" key="4">
    <source>
        <dbReference type="SAM" id="MobiDB-lite"/>
    </source>
</evidence>
<proteinExistence type="predicted"/>
<dbReference type="Gene3D" id="1.25.40.20">
    <property type="entry name" value="Ankyrin repeat-containing domain"/>
    <property type="match status" value="1"/>
</dbReference>
<dbReference type="PANTHER" id="PTHR24193:SF121">
    <property type="entry name" value="ADA2A-CONTAINING COMPLEX COMPONENT 3, ISOFORM D"/>
    <property type="match status" value="1"/>
</dbReference>
<protein>
    <submittedName>
        <fullName evidence="5">Uncharacterized protein</fullName>
    </submittedName>
</protein>
<feature type="repeat" description="ANK" evidence="3">
    <location>
        <begin position="86"/>
        <end position="118"/>
    </location>
</feature>
<evidence type="ECO:0000256" key="3">
    <source>
        <dbReference type="PROSITE-ProRule" id="PRU00023"/>
    </source>
</evidence>
<dbReference type="SUPFAM" id="SSF48403">
    <property type="entry name" value="Ankyrin repeat"/>
    <property type="match status" value="1"/>
</dbReference>
<evidence type="ECO:0000313" key="5">
    <source>
        <dbReference type="EMBL" id="KAK2187169.1"/>
    </source>
</evidence>
<dbReference type="GO" id="GO:0005634">
    <property type="term" value="C:nucleus"/>
    <property type="evidence" value="ECO:0007669"/>
    <property type="project" value="TreeGrafter"/>
</dbReference>
<feature type="repeat" description="ANK" evidence="3">
    <location>
        <begin position="20"/>
        <end position="52"/>
    </location>
</feature>
<feature type="region of interest" description="Disordered" evidence="4">
    <location>
        <begin position="153"/>
        <end position="180"/>
    </location>
</feature>
<feature type="repeat" description="ANK" evidence="3">
    <location>
        <begin position="53"/>
        <end position="85"/>
    </location>
</feature>
<dbReference type="Proteomes" id="UP001209878">
    <property type="component" value="Unassembled WGS sequence"/>
</dbReference>
<evidence type="ECO:0000256" key="2">
    <source>
        <dbReference type="ARBA" id="ARBA00023043"/>
    </source>
</evidence>
<dbReference type="GO" id="GO:0045944">
    <property type="term" value="P:positive regulation of transcription by RNA polymerase II"/>
    <property type="evidence" value="ECO:0007669"/>
    <property type="project" value="TreeGrafter"/>
</dbReference>
<dbReference type="PROSITE" id="PS50088">
    <property type="entry name" value="ANK_REPEAT"/>
    <property type="match status" value="3"/>
</dbReference>
<dbReference type="GO" id="GO:0000976">
    <property type="term" value="F:transcription cis-regulatory region binding"/>
    <property type="evidence" value="ECO:0007669"/>
    <property type="project" value="TreeGrafter"/>
</dbReference>
<dbReference type="AlphaFoldDB" id="A0AAD9P2W1"/>
<dbReference type="Pfam" id="PF00023">
    <property type="entry name" value="Ank"/>
    <property type="match status" value="1"/>
</dbReference>
<keyword evidence="6" id="KW-1185">Reference proteome</keyword>
<dbReference type="Pfam" id="PF12796">
    <property type="entry name" value="Ank_2"/>
    <property type="match status" value="1"/>
</dbReference>
<comment type="caution">
    <text evidence="5">The sequence shown here is derived from an EMBL/GenBank/DDBJ whole genome shotgun (WGS) entry which is preliminary data.</text>
</comment>
<dbReference type="InterPro" id="IPR002110">
    <property type="entry name" value="Ankyrin_rpt"/>
</dbReference>
<organism evidence="5 6">
    <name type="scientific">Ridgeia piscesae</name>
    <name type="common">Tubeworm</name>
    <dbReference type="NCBI Taxonomy" id="27915"/>
    <lineage>
        <taxon>Eukaryota</taxon>
        <taxon>Metazoa</taxon>
        <taxon>Spiralia</taxon>
        <taxon>Lophotrochozoa</taxon>
        <taxon>Annelida</taxon>
        <taxon>Polychaeta</taxon>
        <taxon>Sedentaria</taxon>
        <taxon>Canalipalpata</taxon>
        <taxon>Sabellida</taxon>
        <taxon>Siboglinidae</taxon>
        <taxon>Ridgeia</taxon>
    </lineage>
</organism>
<evidence type="ECO:0000313" key="6">
    <source>
        <dbReference type="Proteomes" id="UP001209878"/>
    </source>
</evidence>